<keyword evidence="2" id="KW-1185">Reference proteome</keyword>
<evidence type="ECO:0000313" key="2">
    <source>
        <dbReference type="Proteomes" id="UP001215280"/>
    </source>
</evidence>
<reference evidence="1" key="1">
    <citation type="submission" date="2023-03" db="EMBL/GenBank/DDBJ databases">
        <title>Massive genome expansion in bonnet fungi (Mycena s.s.) driven by repeated elements and novel gene families across ecological guilds.</title>
        <authorList>
            <consortium name="Lawrence Berkeley National Laboratory"/>
            <person name="Harder C.B."/>
            <person name="Miyauchi S."/>
            <person name="Viragh M."/>
            <person name="Kuo A."/>
            <person name="Thoen E."/>
            <person name="Andreopoulos B."/>
            <person name="Lu D."/>
            <person name="Skrede I."/>
            <person name="Drula E."/>
            <person name="Henrissat B."/>
            <person name="Morin E."/>
            <person name="Kohler A."/>
            <person name="Barry K."/>
            <person name="LaButti K."/>
            <person name="Morin E."/>
            <person name="Salamov A."/>
            <person name="Lipzen A."/>
            <person name="Mereny Z."/>
            <person name="Hegedus B."/>
            <person name="Baldrian P."/>
            <person name="Stursova M."/>
            <person name="Weitz H."/>
            <person name="Taylor A."/>
            <person name="Grigoriev I.V."/>
            <person name="Nagy L.G."/>
            <person name="Martin F."/>
            <person name="Kauserud H."/>
        </authorList>
    </citation>
    <scope>NUCLEOTIDE SEQUENCE</scope>
    <source>
        <strain evidence="1">CBHHK188m</strain>
    </source>
</reference>
<gene>
    <name evidence="1" type="ORF">DFH07DRAFT_741343</name>
</gene>
<dbReference type="Pfam" id="PF18758">
    <property type="entry name" value="KDZ"/>
    <property type="match status" value="1"/>
</dbReference>
<dbReference type="EMBL" id="JARJLG010000053">
    <property type="protein sequence ID" value="KAJ7758970.1"/>
    <property type="molecule type" value="Genomic_DNA"/>
</dbReference>
<sequence>MGTEPTVNLYFACWGHFHRETAEMLWVFLNPLGSSTRQMTEAARHDIIDFVMNAWNMWKVLHQGKALSSVCSRHC</sequence>
<organism evidence="1 2">
    <name type="scientific">Mycena maculata</name>
    <dbReference type="NCBI Taxonomy" id="230809"/>
    <lineage>
        <taxon>Eukaryota</taxon>
        <taxon>Fungi</taxon>
        <taxon>Dikarya</taxon>
        <taxon>Basidiomycota</taxon>
        <taxon>Agaricomycotina</taxon>
        <taxon>Agaricomycetes</taxon>
        <taxon>Agaricomycetidae</taxon>
        <taxon>Agaricales</taxon>
        <taxon>Marasmiineae</taxon>
        <taxon>Mycenaceae</taxon>
        <taxon>Mycena</taxon>
    </lineage>
</organism>
<evidence type="ECO:0008006" key="3">
    <source>
        <dbReference type="Google" id="ProtNLM"/>
    </source>
</evidence>
<comment type="caution">
    <text evidence="1">The sequence shown here is derived from an EMBL/GenBank/DDBJ whole genome shotgun (WGS) entry which is preliminary data.</text>
</comment>
<dbReference type="InterPro" id="IPR040521">
    <property type="entry name" value="KDZ"/>
</dbReference>
<name>A0AAD7NG77_9AGAR</name>
<protein>
    <recommendedName>
        <fullName evidence="3">Transposase</fullName>
    </recommendedName>
</protein>
<accession>A0AAD7NG77</accession>
<dbReference type="Proteomes" id="UP001215280">
    <property type="component" value="Unassembled WGS sequence"/>
</dbReference>
<dbReference type="AlphaFoldDB" id="A0AAD7NG77"/>
<evidence type="ECO:0000313" key="1">
    <source>
        <dbReference type="EMBL" id="KAJ7758970.1"/>
    </source>
</evidence>
<proteinExistence type="predicted"/>